<dbReference type="Proteomes" id="UP000695022">
    <property type="component" value="Unplaced"/>
</dbReference>
<protein>
    <submittedName>
        <fullName evidence="6">Cuticlin-1-like</fullName>
    </submittedName>
</protein>
<keyword evidence="3" id="KW-1133">Transmembrane helix</keyword>
<dbReference type="RefSeq" id="XP_014666989.1">
    <property type="nucleotide sequence ID" value="XM_014811503.1"/>
</dbReference>
<evidence type="ECO:0000259" key="4">
    <source>
        <dbReference type="PROSITE" id="PS51034"/>
    </source>
</evidence>
<gene>
    <name evidence="6" type="primary">LOC106808679</name>
</gene>
<dbReference type="GeneID" id="106808679"/>
<keyword evidence="3" id="KW-0812">Transmembrane</keyword>
<evidence type="ECO:0000256" key="2">
    <source>
        <dbReference type="SAM" id="MobiDB-lite"/>
    </source>
</evidence>
<accession>A0ABM1E468</accession>
<dbReference type="Pfam" id="PF00100">
    <property type="entry name" value="Zona_pellucida"/>
    <property type="match status" value="1"/>
</dbReference>
<keyword evidence="3" id="KW-0472">Membrane</keyword>
<dbReference type="PROSITE" id="PS51034">
    <property type="entry name" value="ZP_2"/>
    <property type="match status" value="1"/>
</dbReference>
<feature type="transmembrane region" description="Helical" evidence="3">
    <location>
        <begin position="320"/>
        <end position="343"/>
    </location>
</feature>
<evidence type="ECO:0000256" key="3">
    <source>
        <dbReference type="SAM" id="Phobius"/>
    </source>
</evidence>
<keyword evidence="5" id="KW-1185">Reference proteome</keyword>
<evidence type="ECO:0000313" key="5">
    <source>
        <dbReference type="Proteomes" id="UP000695022"/>
    </source>
</evidence>
<evidence type="ECO:0000256" key="1">
    <source>
        <dbReference type="ARBA" id="ARBA00023157"/>
    </source>
</evidence>
<feature type="region of interest" description="Disordered" evidence="2">
    <location>
        <begin position="243"/>
        <end position="269"/>
    </location>
</feature>
<keyword evidence="1" id="KW-1015">Disulfide bond</keyword>
<feature type="domain" description="ZP" evidence="4">
    <location>
        <begin position="1"/>
        <end position="249"/>
    </location>
</feature>
<dbReference type="Gene3D" id="2.60.40.4100">
    <property type="entry name" value="Zona pellucida, ZP-C domain"/>
    <property type="match status" value="1"/>
</dbReference>
<dbReference type="InterPro" id="IPR001507">
    <property type="entry name" value="ZP_dom"/>
</dbReference>
<feature type="compositionally biased region" description="Acidic residues" evidence="2">
    <location>
        <begin position="257"/>
        <end position="269"/>
    </location>
</feature>
<dbReference type="InterPro" id="IPR055355">
    <property type="entry name" value="ZP-C"/>
</dbReference>
<reference evidence="6" key="1">
    <citation type="submission" date="2025-08" db="UniProtKB">
        <authorList>
            <consortium name="RefSeq"/>
        </authorList>
    </citation>
    <scope>IDENTIFICATION</scope>
</reference>
<dbReference type="PANTHER" id="PTHR46560">
    <property type="entry name" value="CYPHER, ISOFORM B"/>
    <property type="match status" value="1"/>
</dbReference>
<sequence length="431" mass="47712">MTVDMQFKDDFSGVLYSKGYYKSDICRVSATGGTRHRIVFPLDLCGTEVIKTGGNFQGNVFYNNTVVVMNEAAWGVLEVNDRAFSVSCLWTGSAAKTVDYGLLVPLMETYQNVDPGVIEVPNCWLRIIPGVDPFGGDARVLQLGETATMVVSIRNQQEVFDIFVSNCYGHDGQGLSKIQLLNEGGCPTNTKFIKPPAYDRSTRPGETHMYAHFKVFKFPDADDVYLQCQCLVCYDRCHRPQCDGSGSPPRVKRQATSEEEEEEEAETPGELEEVKVFQKFKVKIPDDNDIAVKKEVPAAGSAKRNFISGYRPENCVPKEVFIAVLVAIMGILILAITIAVCLYMKLQRVTLICEKQTRHGVPEMIVPTYVLTQLGGDGQCPLTVDYVAQPSLQQRAMESAHAHADKSVICDGVNFSRDDDEEETAVQAQSN</sequence>
<proteinExistence type="predicted"/>
<organism evidence="5 6">
    <name type="scientific">Priapulus caudatus</name>
    <name type="common">Priapulid worm</name>
    <dbReference type="NCBI Taxonomy" id="37621"/>
    <lineage>
        <taxon>Eukaryota</taxon>
        <taxon>Metazoa</taxon>
        <taxon>Ecdysozoa</taxon>
        <taxon>Scalidophora</taxon>
        <taxon>Priapulida</taxon>
        <taxon>Priapulimorpha</taxon>
        <taxon>Priapulimorphida</taxon>
        <taxon>Priapulidae</taxon>
        <taxon>Priapulus</taxon>
    </lineage>
</organism>
<dbReference type="SMART" id="SM00241">
    <property type="entry name" value="ZP"/>
    <property type="match status" value="1"/>
</dbReference>
<evidence type="ECO:0000313" key="6">
    <source>
        <dbReference type="RefSeq" id="XP_014666989.1"/>
    </source>
</evidence>
<dbReference type="InterPro" id="IPR042235">
    <property type="entry name" value="ZP-C_dom"/>
</dbReference>
<dbReference type="PANTHER" id="PTHR46560:SF5">
    <property type="entry name" value="CYPHER, ISOFORM B"/>
    <property type="match status" value="1"/>
</dbReference>
<name>A0ABM1E468_PRICU</name>